<reference evidence="2 3" key="1">
    <citation type="journal article" date="2013" name="PLoS Genet.">
        <title>Comparative genome structure, secondary metabolite, and effector coding capacity across Cochliobolus pathogens.</title>
        <authorList>
            <person name="Condon B.J."/>
            <person name="Leng Y."/>
            <person name="Wu D."/>
            <person name="Bushley K.E."/>
            <person name="Ohm R.A."/>
            <person name="Otillar R."/>
            <person name="Martin J."/>
            <person name="Schackwitz W."/>
            <person name="Grimwood J."/>
            <person name="MohdZainudin N."/>
            <person name="Xue C."/>
            <person name="Wang R."/>
            <person name="Manning V.A."/>
            <person name="Dhillon B."/>
            <person name="Tu Z.J."/>
            <person name="Steffenson B.J."/>
            <person name="Salamov A."/>
            <person name="Sun H."/>
            <person name="Lowry S."/>
            <person name="LaButti K."/>
            <person name="Han J."/>
            <person name="Copeland A."/>
            <person name="Lindquist E."/>
            <person name="Barry K."/>
            <person name="Schmutz J."/>
            <person name="Baker S.E."/>
            <person name="Ciuffetti L.M."/>
            <person name="Grigoriev I.V."/>
            <person name="Zhong S."/>
            <person name="Turgeon B.G."/>
        </authorList>
    </citation>
    <scope>NUCLEOTIDE SEQUENCE [LARGE SCALE GENOMIC DNA]</scope>
    <source>
        <strain evidence="2 3">26-R-13</strain>
    </source>
</reference>
<dbReference type="RefSeq" id="XP_007706678.1">
    <property type="nucleotide sequence ID" value="XM_007708488.1"/>
</dbReference>
<dbReference type="HOGENOM" id="CLU_1124351_0_0_1"/>
<feature type="region of interest" description="Disordered" evidence="1">
    <location>
        <begin position="1"/>
        <end position="28"/>
    </location>
</feature>
<accession>W6YU79</accession>
<gene>
    <name evidence="2" type="ORF">COCCADRAFT_21722</name>
</gene>
<dbReference type="OrthoDB" id="3691597at2759"/>
<name>W6YU79_COCC2</name>
<evidence type="ECO:0000313" key="3">
    <source>
        <dbReference type="Proteomes" id="UP000053841"/>
    </source>
</evidence>
<evidence type="ECO:0000256" key="1">
    <source>
        <dbReference type="SAM" id="MobiDB-lite"/>
    </source>
</evidence>
<proteinExistence type="predicted"/>
<keyword evidence="3" id="KW-1185">Reference proteome</keyword>
<sequence length="247" mass="27819">MRLLLIDPPLSQRSSTVGRGQAVAQRRHPALAAPQRRRRYWGRRRSLEKGIIRRAAVASRACPDPNASSKRQHAVSTVLDNSLSPSLPFFWRLSGETSVEGRVSLADVSEFVWWPWYTFQVDMYVLCMCAASSPPPPPLPLPPALLPQYCQQIMRFCILYCFARLDSPLPPSLFCKMQANQSHTPKLHGGPDADKSPPWWLALDCFGAPVHAVTRFRSLNVPYLWRDDGQAITIWLATGPTVQPFLM</sequence>
<evidence type="ECO:0000313" key="2">
    <source>
        <dbReference type="EMBL" id="EUC38984.1"/>
    </source>
</evidence>
<organism evidence="2 3">
    <name type="scientific">Cochliobolus carbonum (strain 26-R-13)</name>
    <name type="common">Maize leaf spot fungus</name>
    <name type="synonym">Bipolaris zeicola</name>
    <dbReference type="NCBI Taxonomy" id="930089"/>
    <lineage>
        <taxon>Eukaryota</taxon>
        <taxon>Fungi</taxon>
        <taxon>Dikarya</taxon>
        <taxon>Ascomycota</taxon>
        <taxon>Pezizomycotina</taxon>
        <taxon>Dothideomycetes</taxon>
        <taxon>Pleosporomycetidae</taxon>
        <taxon>Pleosporales</taxon>
        <taxon>Pleosporineae</taxon>
        <taxon>Pleosporaceae</taxon>
        <taxon>Bipolaris</taxon>
    </lineage>
</organism>
<dbReference type="AlphaFoldDB" id="W6YU79"/>
<dbReference type="GeneID" id="19145045"/>
<protein>
    <submittedName>
        <fullName evidence="2">Uncharacterized protein</fullName>
    </submittedName>
</protein>
<dbReference type="Proteomes" id="UP000053841">
    <property type="component" value="Unassembled WGS sequence"/>
</dbReference>
<dbReference type="KEGG" id="bze:COCCADRAFT_21722"/>
<dbReference type="EMBL" id="KI964539">
    <property type="protein sequence ID" value="EUC38984.1"/>
    <property type="molecule type" value="Genomic_DNA"/>
</dbReference>